<evidence type="ECO:0000259" key="4">
    <source>
        <dbReference type="Pfam" id="PF01420"/>
    </source>
</evidence>
<evidence type="ECO:0000256" key="1">
    <source>
        <dbReference type="ARBA" id="ARBA00010923"/>
    </source>
</evidence>
<dbReference type="EMBL" id="CAHJWF010000437">
    <property type="protein sequence ID" value="CAB5507608.1"/>
    <property type="molecule type" value="Genomic_DNA"/>
</dbReference>
<evidence type="ECO:0000313" key="6">
    <source>
        <dbReference type="Proteomes" id="UP000626656"/>
    </source>
</evidence>
<protein>
    <submittedName>
        <fullName evidence="5">Type I restriction-modification system, specificity subunit S</fullName>
    </submittedName>
</protein>
<dbReference type="PANTHER" id="PTHR43140:SF1">
    <property type="entry name" value="TYPE I RESTRICTION ENZYME ECOKI SPECIFICITY SUBUNIT"/>
    <property type="match status" value="1"/>
</dbReference>
<gene>
    <name evidence="5" type="ORF">AZO1586I_1920</name>
</gene>
<dbReference type="Proteomes" id="UP000626656">
    <property type="component" value="Unassembled WGS sequence"/>
</dbReference>
<evidence type="ECO:0000256" key="3">
    <source>
        <dbReference type="ARBA" id="ARBA00023125"/>
    </source>
</evidence>
<evidence type="ECO:0000256" key="2">
    <source>
        <dbReference type="ARBA" id="ARBA00022747"/>
    </source>
</evidence>
<keyword evidence="6" id="KW-1185">Reference proteome</keyword>
<proteinExistence type="inferred from homology"/>
<feature type="domain" description="Type I restriction modification DNA specificity" evidence="4">
    <location>
        <begin position="210"/>
        <end position="388"/>
    </location>
</feature>
<dbReference type="InterPro" id="IPR000055">
    <property type="entry name" value="Restrct_endonuc_typeI_TRD"/>
</dbReference>
<keyword evidence="3" id="KW-0238">DNA-binding</keyword>
<dbReference type="PANTHER" id="PTHR43140">
    <property type="entry name" value="TYPE-1 RESTRICTION ENZYME ECOKI SPECIFICITY PROTEIN"/>
    <property type="match status" value="1"/>
</dbReference>
<evidence type="ECO:0000313" key="5">
    <source>
        <dbReference type="EMBL" id="CAB5507608.1"/>
    </source>
</evidence>
<dbReference type="SUPFAM" id="SSF116734">
    <property type="entry name" value="DNA methylase specificity domain"/>
    <property type="match status" value="2"/>
</dbReference>
<dbReference type="Gene3D" id="3.90.220.20">
    <property type="entry name" value="DNA methylase specificity domains"/>
    <property type="match status" value="2"/>
</dbReference>
<comment type="similarity">
    <text evidence="1">Belongs to the type-I restriction system S methylase family.</text>
</comment>
<dbReference type="CDD" id="cd17244">
    <property type="entry name" value="RMtype1_S_Apa101655I-TRD2-CR2_like"/>
    <property type="match status" value="1"/>
</dbReference>
<dbReference type="Pfam" id="PF01420">
    <property type="entry name" value="Methylase_S"/>
    <property type="match status" value="2"/>
</dbReference>
<dbReference type="InterPro" id="IPR051212">
    <property type="entry name" value="Type-I_RE_S_subunit"/>
</dbReference>
<dbReference type="Gene3D" id="1.10.287.1120">
    <property type="entry name" value="Bipartite methylase S protein"/>
    <property type="match status" value="1"/>
</dbReference>
<accession>A0ABN7GCU4</accession>
<reference evidence="5 6" key="1">
    <citation type="submission" date="2020-05" db="EMBL/GenBank/DDBJ databases">
        <authorList>
            <person name="Petersen J."/>
            <person name="Sayavedra L."/>
        </authorList>
    </citation>
    <scope>NUCLEOTIDE SEQUENCE [LARGE SCALE GENOMIC DNA]</scope>
    <source>
        <strain evidence="5">B azoricus SOX ET2 1586I</strain>
    </source>
</reference>
<organism evidence="5 6">
    <name type="scientific">Bathymodiolus thermophilus thioautotrophic gill symbiont</name>
    <dbReference type="NCBI Taxonomy" id="2360"/>
    <lineage>
        <taxon>Bacteria</taxon>
        <taxon>Pseudomonadati</taxon>
        <taxon>Pseudomonadota</taxon>
        <taxon>Gammaproteobacteria</taxon>
        <taxon>sulfur-oxidizing symbionts</taxon>
    </lineage>
</organism>
<keyword evidence="2" id="KW-0680">Restriction system</keyword>
<name>A0ABN7GCU4_9GAMM</name>
<dbReference type="InterPro" id="IPR044946">
    <property type="entry name" value="Restrct_endonuc_typeI_TRD_sf"/>
</dbReference>
<comment type="caution">
    <text evidence="5">The sequence shown here is derived from an EMBL/GenBank/DDBJ whole genome shotgun (WGS) entry which is preliminary data.</text>
</comment>
<feature type="domain" description="Type I restriction modification DNA specificity" evidence="4">
    <location>
        <begin position="9"/>
        <end position="190"/>
    </location>
</feature>
<sequence length="408" mass="46639">MMSGYKQLPKGWEVKRLGEVGKIFNGNSINSAVKKEKYLNIESGIPYIATKDISYKNIIDYSNGVSIPFEEKIKFKFILANTILICSEGGSAGRKIGFTNQEVCFGNKLFALIPSKNIDAKYIYYFYFSDDFQKNFQSQITGIIGGVSVAKFKKLNIPFPPPPEQKRIVAILDKAFKAIDLAKINAEQNLKNAKELFESYLQNIFENKGDDWVEKKLGEVCEIQLGKTPYRKTQSFWDRDKETSNVWLSIADMKHGEELFDSKEYISDLGVKNIKYVPKDTLMLSFKLTLGRVSFSGKDLFTNEAIASLVKLSPKVDKKFLFYYFSFFDWHKETEGDQKVKGRTLNKEKLKSLSIIVPSLPEQKQIVKKLDALQTQTKKLETLYQQKINNLVELKKSVLQKAFAGELT</sequence>